<organism evidence="1 2">
    <name type="scientific">Shewanella violacea (strain JCM 10179 / CIP 106290 / LMG 19151 / DSS12)</name>
    <dbReference type="NCBI Taxonomy" id="637905"/>
    <lineage>
        <taxon>Bacteria</taxon>
        <taxon>Pseudomonadati</taxon>
        <taxon>Pseudomonadota</taxon>
        <taxon>Gammaproteobacteria</taxon>
        <taxon>Alteromonadales</taxon>
        <taxon>Shewanellaceae</taxon>
        <taxon>Shewanella</taxon>
    </lineage>
</organism>
<evidence type="ECO:0000313" key="2">
    <source>
        <dbReference type="Proteomes" id="UP000002350"/>
    </source>
</evidence>
<dbReference type="KEGG" id="svo:SVI_2304"/>
<evidence type="ECO:0000313" key="1">
    <source>
        <dbReference type="EMBL" id="BAJ02275.1"/>
    </source>
</evidence>
<reference evidence="2" key="1">
    <citation type="journal article" date="2010" name="Mol. Biosyst.">
        <title>Complete genome sequence and comparative analysis of Shewanella violacea, a psychrophilic and piezophilic bacterium from deep sea floor sediments.</title>
        <authorList>
            <person name="Aono E."/>
            <person name="Baba T."/>
            <person name="Ara T."/>
            <person name="Nishi T."/>
            <person name="Nakamichi T."/>
            <person name="Inamoto E."/>
            <person name="Toyonaga H."/>
            <person name="Hasegawa M."/>
            <person name="Takai Y."/>
            <person name="Okumura Y."/>
            <person name="Baba M."/>
            <person name="Tomita M."/>
            <person name="Kato C."/>
            <person name="Oshima T."/>
            <person name="Nakasone K."/>
            <person name="Mori H."/>
        </authorList>
    </citation>
    <scope>NUCLEOTIDE SEQUENCE [LARGE SCALE GENOMIC DNA]</scope>
    <source>
        <strain evidence="2">JCM 10179 / CIP 106290 / LMG 19151 / DSS12</strain>
    </source>
</reference>
<name>D4ZKS6_SHEVD</name>
<dbReference type="AlphaFoldDB" id="D4ZKS6"/>
<gene>
    <name evidence="1" type="ordered locus">SVI_2304</name>
</gene>
<proteinExistence type="predicted"/>
<keyword evidence="2" id="KW-1185">Reference proteome</keyword>
<protein>
    <submittedName>
        <fullName evidence="1">Uncharacterized protein</fullName>
    </submittedName>
</protein>
<sequence length="110" mass="12142">MLNLFLLTGALLQTSTSGLSLQENPPVVAQITVTSSTLLEENIKEGTRLSTSLHSGLMLEIQSSLDDQFELMVTSLDLEFETRYAELNSIHLRTAQTPSHPIKPYPLQAD</sequence>
<dbReference type="EMBL" id="AP011177">
    <property type="protein sequence ID" value="BAJ02275.1"/>
    <property type="molecule type" value="Genomic_DNA"/>
</dbReference>
<dbReference type="STRING" id="637905.SVI_2304"/>
<dbReference type="OrthoDB" id="9995386at2"/>
<dbReference type="RefSeq" id="WP_013051579.1">
    <property type="nucleotide sequence ID" value="NC_014012.1"/>
</dbReference>
<accession>D4ZKS6</accession>
<dbReference type="HOGENOM" id="CLU_2169368_0_0_6"/>
<dbReference type="Proteomes" id="UP000002350">
    <property type="component" value="Chromosome"/>
</dbReference>